<comment type="caution">
    <text evidence="1">The sequence shown here is derived from an EMBL/GenBank/DDBJ whole genome shotgun (WGS) entry which is preliminary data.</text>
</comment>
<sequence length="446" mass="50775">MQTSTKPADSSFMRELKRMLHALTSVSDADSLVSLLTDTHRYLRFAASTPAGDAQISRPALMPQLWFLAEKILRLTEGSNAADSLTRSARMLGSLQLTAPESPRRWRELQFGYKLLYRATLTLRLLDNALEHQLLKDTVLQQHYQQRRFADDNCPYRLHVQLPLVVAVMLLDCGLLDVDAVTLLTGYAGEQDASRNMDADERQRYLAVSKVAMHRLLSDALQLVSYRGNSKQEKQQHQLQQQQQIKFIKQLLSSASGETGALTPLLSLPQVYSSIVLPGRHRYQYEALPKASLLLKDSVSRGQFPAIWVKHLLTITGIFPQGFGIAFIPAKQDSAFAEKYELAIVNQLYPPSLAEPLCRIVSRNLQYRRGGHNCQVSVDHNLYFKPARNRLAVIPPQRLQEILTQLSADWEPGQIRRYMPRCWQPQQFFSQSEHQNLWNNAQSKIN</sequence>
<keyword evidence="2" id="KW-1185">Reference proteome</keyword>
<reference evidence="2" key="1">
    <citation type="journal article" date="2019" name="Int. J. Syst. Evol. Microbiol.">
        <title>The Global Catalogue of Microorganisms (GCM) 10K type strain sequencing project: providing services to taxonomists for standard genome sequencing and annotation.</title>
        <authorList>
            <consortium name="The Broad Institute Genomics Platform"/>
            <consortium name="The Broad Institute Genome Sequencing Center for Infectious Disease"/>
            <person name="Wu L."/>
            <person name="Ma J."/>
        </authorList>
    </citation>
    <scope>NUCLEOTIDE SEQUENCE [LARGE SCALE GENOMIC DNA]</scope>
    <source>
        <strain evidence="2">JCM 14331</strain>
    </source>
</reference>
<evidence type="ECO:0000313" key="1">
    <source>
        <dbReference type="EMBL" id="GAA0546683.1"/>
    </source>
</evidence>
<proteinExistence type="predicted"/>
<dbReference type="EMBL" id="BAAAEO010000002">
    <property type="protein sequence ID" value="GAA0546683.1"/>
    <property type="molecule type" value="Genomic_DNA"/>
</dbReference>
<accession>A0ABP3NJY0</accession>
<organism evidence="1 2">
    <name type="scientific">Rheinheimera aquimaris</name>
    <dbReference type="NCBI Taxonomy" id="412437"/>
    <lineage>
        <taxon>Bacteria</taxon>
        <taxon>Pseudomonadati</taxon>
        <taxon>Pseudomonadota</taxon>
        <taxon>Gammaproteobacteria</taxon>
        <taxon>Chromatiales</taxon>
        <taxon>Chromatiaceae</taxon>
        <taxon>Rheinheimera</taxon>
    </lineage>
</organism>
<gene>
    <name evidence="1" type="ORF">GCM10009098_12830</name>
</gene>
<dbReference type="Proteomes" id="UP001501169">
    <property type="component" value="Unassembled WGS sequence"/>
</dbReference>
<name>A0ABP3NJY0_9GAMM</name>
<protein>
    <submittedName>
        <fullName evidence="1">Uncharacterized protein</fullName>
    </submittedName>
</protein>
<evidence type="ECO:0000313" key="2">
    <source>
        <dbReference type="Proteomes" id="UP001501169"/>
    </source>
</evidence>